<dbReference type="PANTHER" id="PTHR24346:SF30">
    <property type="entry name" value="MATERNAL EMBRYONIC LEUCINE ZIPPER KINASE"/>
    <property type="match status" value="1"/>
</dbReference>
<dbReference type="SMART" id="SM00220">
    <property type="entry name" value="S_TKc"/>
    <property type="match status" value="1"/>
</dbReference>
<comment type="similarity">
    <text evidence="4">Belongs to the protein kinase superfamily.</text>
</comment>
<organism evidence="6 7">
    <name type="scientific">Anopheles albimanus</name>
    <name type="common">New world malaria mosquito</name>
    <dbReference type="NCBI Taxonomy" id="7167"/>
    <lineage>
        <taxon>Eukaryota</taxon>
        <taxon>Metazoa</taxon>
        <taxon>Ecdysozoa</taxon>
        <taxon>Arthropoda</taxon>
        <taxon>Hexapoda</taxon>
        <taxon>Insecta</taxon>
        <taxon>Pterygota</taxon>
        <taxon>Neoptera</taxon>
        <taxon>Endopterygota</taxon>
        <taxon>Diptera</taxon>
        <taxon>Nematocera</taxon>
        <taxon>Culicoidea</taxon>
        <taxon>Culicidae</taxon>
        <taxon>Anophelinae</taxon>
        <taxon>Anopheles</taxon>
    </lineage>
</organism>
<dbReference type="Pfam" id="PF00069">
    <property type="entry name" value="Pkinase"/>
    <property type="match status" value="1"/>
</dbReference>
<feature type="domain" description="Protein kinase" evidence="5">
    <location>
        <begin position="41"/>
        <end position="303"/>
    </location>
</feature>
<accession>A0A8W7K8I7</accession>
<keyword evidence="7" id="KW-1185">Reference proteome</keyword>
<keyword evidence="4" id="KW-0418">Kinase</keyword>
<dbReference type="FunFam" id="1.10.510.10:FF:000658">
    <property type="entry name" value="Protein CBG12184"/>
    <property type="match status" value="1"/>
</dbReference>
<protein>
    <recommendedName>
        <fullName evidence="5">Protein kinase domain-containing protein</fullName>
    </recommendedName>
</protein>
<dbReference type="PROSITE" id="PS00108">
    <property type="entry name" value="PROTEIN_KINASE_ST"/>
    <property type="match status" value="1"/>
</dbReference>
<keyword evidence="2 3" id="KW-0067">ATP-binding</keyword>
<dbReference type="AlphaFoldDB" id="A0A8W7K8I7"/>
<evidence type="ECO:0000256" key="4">
    <source>
        <dbReference type="RuleBase" id="RU000304"/>
    </source>
</evidence>
<dbReference type="InterPro" id="IPR000719">
    <property type="entry name" value="Prot_kinase_dom"/>
</dbReference>
<dbReference type="SUPFAM" id="SSF56112">
    <property type="entry name" value="Protein kinase-like (PK-like)"/>
    <property type="match status" value="1"/>
</dbReference>
<reference evidence="6 7" key="1">
    <citation type="journal article" date="2017" name="G3 (Bethesda)">
        <title>The Physical Genome Mapping of Anopheles albimanus Corrected Scaffold Misassemblies and Identified Interarm Rearrangements in Genus Anopheles.</title>
        <authorList>
            <person name="Artemov G.N."/>
            <person name="Peery A.N."/>
            <person name="Jiang X."/>
            <person name="Tu Z."/>
            <person name="Stegniy V.N."/>
            <person name="Sharakhova M.V."/>
            <person name="Sharakhov I.V."/>
        </authorList>
    </citation>
    <scope>NUCLEOTIDE SEQUENCE [LARGE SCALE GENOMIC DNA]</scope>
    <source>
        <strain evidence="6 7">ALBI9_A</strain>
    </source>
</reference>
<evidence type="ECO:0000256" key="1">
    <source>
        <dbReference type="ARBA" id="ARBA00022741"/>
    </source>
</evidence>
<dbReference type="InterPro" id="IPR008271">
    <property type="entry name" value="Ser/Thr_kinase_AS"/>
</dbReference>
<dbReference type="InterPro" id="IPR017441">
    <property type="entry name" value="Protein_kinase_ATP_BS"/>
</dbReference>
<evidence type="ECO:0000259" key="5">
    <source>
        <dbReference type="PROSITE" id="PS50011"/>
    </source>
</evidence>
<dbReference type="PANTHER" id="PTHR24346">
    <property type="entry name" value="MAP/MICROTUBULE AFFINITY-REGULATING KINASE"/>
    <property type="match status" value="1"/>
</dbReference>
<dbReference type="GO" id="GO:0004674">
    <property type="term" value="F:protein serine/threonine kinase activity"/>
    <property type="evidence" value="ECO:0007669"/>
    <property type="project" value="UniProtKB-KW"/>
</dbReference>
<keyword evidence="4" id="KW-0808">Transferase</keyword>
<dbReference type="GO" id="GO:0035556">
    <property type="term" value="P:intracellular signal transduction"/>
    <property type="evidence" value="ECO:0007669"/>
    <property type="project" value="TreeGrafter"/>
</dbReference>
<reference evidence="6" key="2">
    <citation type="submission" date="2022-08" db="UniProtKB">
        <authorList>
            <consortium name="EnsemblMetazoa"/>
        </authorList>
    </citation>
    <scope>IDENTIFICATION</scope>
    <source>
        <strain evidence="6">STECLA/ALBI9_A</strain>
    </source>
</reference>
<dbReference type="InterPro" id="IPR011009">
    <property type="entry name" value="Kinase-like_dom_sf"/>
</dbReference>
<evidence type="ECO:0000256" key="2">
    <source>
        <dbReference type="ARBA" id="ARBA00022840"/>
    </source>
</evidence>
<keyword evidence="1 3" id="KW-0547">Nucleotide-binding</keyword>
<name>A0A8W7K8I7_ANOAL</name>
<evidence type="ECO:0000313" key="6">
    <source>
        <dbReference type="EnsemblMetazoa" id="AALB016406-PA"/>
    </source>
</evidence>
<feature type="binding site" evidence="3">
    <location>
        <position position="69"/>
    </location>
    <ligand>
        <name>ATP</name>
        <dbReference type="ChEBI" id="CHEBI:30616"/>
    </ligand>
</feature>
<dbReference type="GO" id="GO:0005737">
    <property type="term" value="C:cytoplasm"/>
    <property type="evidence" value="ECO:0007669"/>
    <property type="project" value="TreeGrafter"/>
</dbReference>
<dbReference type="Proteomes" id="UP000069272">
    <property type="component" value="Chromosome 2L"/>
</dbReference>
<dbReference type="EnsemblMetazoa" id="AALB016406-RA">
    <property type="protein sequence ID" value="AALB016406-PA"/>
    <property type="gene ID" value="AALB016406"/>
</dbReference>
<proteinExistence type="inferred from homology"/>
<evidence type="ECO:0000313" key="7">
    <source>
        <dbReference type="Proteomes" id="UP000069272"/>
    </source>
</evidence>
<keyword evidence="4" id="KW-0723">Serine/threonine-protein kinase</keyword>
<dbReference type="GO" id="GO:0005524">
    <property type="term" value="F:ATP binding"/>
    <property type="evidence" value="ECO:0007669"/>
    <property type="project" value="UniProtKB-UniRule"/>
</dbReference>
<dbReference type="PROSITE" id="PS00107">
    <property type="entry name" value="PROTEIN_KINASE_ATP"/>
    <property type="match status" value="1"/>
</dbReference>
<evidence type="ECO:0000256" key="3">
    <source>
        <dbReference type="PROSITE-ProRule" id="PRU10141"/>
    </source>
</evidence>
<dbReference type="Gene3D" id="1.10.510.10">
    <property type="entry name" value="Transferase(Phosphotransferase) domain 1"/>
    <property type="match status" value="1"/>
</dbReference>
<dbReference type="PROSITE" id="PS50011">
    <property type="entry name" value="PROTEIN_KINASE_DOM"/>
    <property type="match status" value="1"/>
</dbReference>
<sequence>MQTKKTSDDHSGLQKALFEQPGVTDSRRSSETPSVLAKHNIILGEVIGTGAFSCVKKGCALGFKDVAVKIISKNAATQCVLVKFMPRELEIIKKLRHKNIIVYYEYIETTMRYYIVMQYAEKGSLLELLKKEGKLEEGRAWRYFNQLIGAVKYIHSIGIVHRDIKCENIVFDARDRLKLIDFGFACQMNTKADGSVEMIMPTMSKTFCGSHAYASPEILRFAPYDPVPSDVWACGVVLFSMVCGKLPFTNAKVVAVLLKIISEGPRYPKEANVTDKLKYLLSEIFKPVEERISVAGIRKNSWFRTIPATAIKDPVKRVENAAAENEPTDQLPEKRFKLDNSRTRLC</sequence>